<name>A0A8H7Z2Z4_AJECA</name>
<evidence type="ECO:0000256" key="1">
    <source>
        <dbReference type="SAM" id="Phobius"/>
    </source>
</evidence>
<evidence type="ECO:0000313" key="3">
    <source>
        <dbReference type="Proteomes" id="UP000670092"/>
    </source>
</evidence>
<evidence type="ECO:0000313" key="2">
    <source>
        <dbReference type="EMBL" id="KAG5302872.1"/>
    </source>
</evidence>
<sequence>MIKNIESASRKKGLLKRKEECMCFFSSKPQYSTFFFFFWHSWYPFITKCKFPTKPQKRSWQEKIYWDAHCIRSAPGGISSSSSSPMCAAPCALAWPLSSISSRWKSSTMESAGGCGCGRRGGSTCSRSSTSRISFASGNLTLN</sequence>
<dbReference type="VEuPathDB" id="FungiDB:I7I52_00652"/>
<dbReference type="EMBL" id="JAEVHI010000001">
    <property type="protein sequence ID" value="KAG5302872.1"/>
    <property type="molecule type" value="Genomic_DNA"/>
</dbReference>
<protein>
    <submittedName>
        <fullName evidence="2">Uncharacterized protein</fullName>
    </submittedName>
</protein>
<dbReference type="Proteomes" id="UP000670092">
    <property type="component" value="Unassembled WGS sequence"/>
</dbReference>
<organism evidence="2 3">
    <name type="scientific">Ajellomyces capsulatus</name>
    <name type="common">Darling's disease fungus</name>
    <name type="synonym">Histoplasma capsulatum</name>
    <dbReference type="NCBI Taxonomy" id="5037"/>
    <lineage>
        <taxon>Eukaryota</taxon>
        <taxon>Fungi</taxon>
        <taxon>Dikarya</taxon>
        <taxon>Ascomycota</taxon>
        <taxon>Pezizomycotina</taxon>
        <taxon>Eurotiomycetes</taxon>
        <taxon>Eurotiomycetidae</taxon>
        <taxon>Onygenales</taxon>
        <taxon>Ajellomycetaceae</taxon>
        <taxon>Histoplasma</taxon>
    </lineage>
</organism>
<keyword evidence="1" id="KW-0812">Transmembrane</keyword>
<keyword evidence="1" id="KW-0472">Membrane</keyword>
<accession>A0A8H7Z2Z4</accession>
<dbReference type="AlphaFoldDB" id="A0A8H7Z2Z4"/>
<comment type="caution">
    <text evidence="2">The sequence shown here is derived from an EMBL/GenBank/DDBJ whole genome shotgun (WGS) entry which is preliminary data.</text>
</comment>
<gene>
    <name evidence="2" type="ORF">I7I52_00652</name>
</gene>
<feature type="transmembrane region" description="Helical" evidence="1">
    <location>
        <begin position="21"/>
        <end position="42"/>
    </location>
</feature>
<reference evidence="2 3" key="1">
    <citation type="submission" date="2021-01" db="EMBL/GenBank/DDBJ databases">
        <title>Chromosome-level genome assembly of a human fungal pathogen reveals clustering of transcriptionally co-regulated genes.</title>
        <authorList>
            <person name="Voorhies M."/>
            <person name="Cohen S."/>
            <person name="Shea T.P."/>
            <person name="Petrus S."/>
            <person name="Munoz J.F."/>
            <person name="Poplawski S."/>
            <person name="Goldman W.E."/>
            <person name="Michael T."/>
            <person name="Cuomo C.A."/>
            <person name="Sil A."/>
            <person name="Beyhan S."/>
        </authorList>
    </citation>
    <scope>NUCLEOTIDE SEQUENCE [LARGE SCALE GENOMIC DNA]</scope>
    <source>
        <strain evidence="2 3">G184AR</strain>
    </source>
</reference>
<proteinExistence type="predicted"/>
<keyword evidence="1" id="KW-1133">Transmembrane helix</keyword>